<sequence length="77" mass="8264">MSDRTPLVIFEGEMRCQPPAGPSQIAMAELAAAHATALAAHRQCAELARLAEGIKASLAGLRRLHDIRLPQPLERAP</sequence>
<proteinExistence type="predicted"/>
<keyword evidence="2" id="KW-1185">Reference proteome</keyword>
<dbReference type="RefSeq" id="WP_311757435.1">
    <property type="nucleotide sequence ID" value="NZ_JAVRQI010000001.1"/>
</dbReference>
<name>A0ABU3E8W4_9RHOB</name>
<evidence type="ECO:0000313" key="1">
    <source>
        <dbReference type="EMBL" id="MDT1060322.1"/>
    </source>
</evidence>
<dbReference type="Proteomes" id="UP001251085">
    <property type="component" value="Unassembled WGS sequence"/>
</dbReference>
<evidence type="ECO:0000313" key="2">
    <source>
        <dbReference type="Proteomes" id="UP001251085"/>
    </source>
</evidence>
<gene>
    <name evidence="1" type="ORF">RM190_00550</name>
</gene>
<organism evidence="1 2">
    <name type="scientific">Paracoccus broussonetiae</name>
    <dbReference type="NCBI Taxonomy" id="3075834"/>
    <lineage>
        <taxon>Bacteria</taxon>
        <taxon>Pseudomonadati</taxon>
        <taxon>Pseudomonadota</taxon>
        <taxon>Alphaproteobacteria</taxon>
        <taxon>Rhodobacterales</taxon>
        <taxon>Paracoccaceae</taxon>
        <taxon>Paracoccus</taxon>
    </lineage>
</organism>
<accession>A0ABU3E8W4</accession>
<protein>
    <submittedName>
        <fullName evidence="1">Uncharacterized protein</fullName>
    </submittedName>
</protein>
<dbReference type="EMBL" id="JAVRQI010000001">
    <property type="protein sequence ID" value="MDT1060322.1"/>
    <property type="molecule type" value="Genomic_DNA"/>
</dbReference>
<comment type="caution">
    <text evidence="1">The sequence shown here is derived from an EMBL/GenBank/DDBJ whole genome shotgun (WGS) entry which is preliminary data.</text>
</comment>
<reference evidence="2" key="1">
    <citation type="submission" date="2023-07" db="EMBL/GenBank/DDBJ databases">
        <title>Characterization of two Paracoccaceae strains isolated from Phycosphere and proposal of Xinfangfangia lacusdiani sp. nov.</title>
        <authorList>
            <person name="Deng Y."/>
            <person name="Zhang Y.Q."/>
        </authorList>
    </citation>
    <scope>NUCLEOTIDE SEQUENCE [LARGE SCALE GENOMIC DNA]</scope>
    <source>
        <strain evidence="2">CPCC 101403</strain>
    </source>
</reference>